<gene>
    <name evidence="1" type="ORF">HNR48_000943</name>
</gene>
<dbReference type="RefSeq" id="WP_166850580.1">
    <property type="nucleotide sequence ID" value="NZ_JAAONY010000001.1"/>
</dbReference>
<comment type="caution">
    <text evidence="1">The sequence shown here is derived from an EMBL/GenBank/DDBJ whole genome shotgun (WGS) entry which is preliminary data.</text>
</comment>
<name>A0A7X0MV35_9GAMM</name>
<protein>
    <recommendedName>
        <fullName evidence="3">HDOD domain-containing protein</fullName>
    </recommendedName>
</protein>
<evidence type="ECO:0000313" key="1">
    <source>
        <dbReference type="EMBL" id="MBB6520665.1"/>
    </source>
</evidence>
<keyword evidence="2" id="KW-1185">Reference proteome</keyword>
<sequence>MSAPVQLVIKPQAAGDRYWLQKLNRLEWKVLPGTRQQVLHACQASTANAANVAAACLNDPLLCWILSQQANTLIPQREKWPNHLEQLISLIGMPKIIRIVQSCNELPREHLTVHYAVLSRSVIHSLLATEIFSGISSALKNDWAKQFQLSSVLFRLPEWAMAIDSPHTQLQLEVLHKQGHNNEQSQQIMLGCTFSELSEDFCRQNAILPACHKAWKWQEMNNFVQLKSTMQAFRRRQEGRPEPQTPDAALLLIACHRLASQLWNARSRQQNLKLLSGASGLSREQLHGIVNHSMLNMPWHDSLSIDLHPMRWQHCQWQQKDWLPTFLMPQQNDPAQQTEANVAASAITNDNLQKNDQLLKQCLKRLLGNQSFSSSKQLLEFTLQTFRRGLASKGALIWVYNKGQLSCRHFYGLEESKQPQAFKLKEVNGDICHRLLQKSAAIRLSAEHKSLSPGLKSLLNPQQQIAIMSVLIGGKPAALLMLIEESTIDDEQFRRFKQLSHGFHQALLRQLQAK</sequence>
<dbReference type="AlphaFoldDB" id="A0A7X0MV35"/>
<organism evidence="1 2">
    <name type="scientific">Pseudoteredinibacter isoporae</name>
    <dbReference type="NCBI Taxonomy" id="570281"/>
    <lineage>
        <taxon>Bacteria</taxon>
        <taxon>Pseudomonadati</taxon>
        <taxon>Pseudomonadota</taxon>
        <taxon>Gammaproteobacteria</taxon>
        <taxon>Cellvibrionales</taxon>
        <taxon>Cellvibrionaceae</taxon>
        <taxon>Pseudoteredinibacter</taxon>
    </lineage>
</organism>
<evidence type="ECO:0000313" key="2">
    <source>
        <dbReference type="Proteomes" id="UP000528457"/>
    </source>
</evidence>
<dbReference type="Gene3D" id="1.10.3210.10">
    <property type="entry name" value="Hypothetical protein af1432"/>
    <property type="match status" value="1"/>
</dbReference>
<dbReference type="Proteomes" id="UP000528457">
    <property type="component" value="Unassembled WGS sequence"/>
</dbReference>
<proteinExistence type="predicted"/>
<evidence type="ECO:0008006" key="3">
    <source>
        <dbReference type="Google" id="ProtNLM"/>
    </source>
</evidence>
<reference evidence="1 2" key="1">
    <citation type="submission" date="2020-08" db="EMBL/GenBank/DDBJ databases">
        <title>Genomic Encyclopedia of Type Strains, Phase IV (KMG-IV): sequencing the most valuable type-strain genomes for metagenomic binning, comparative biology and taxonomic classification.</title>
        <authorList>
            <person name="Goeker M."/>
        </authorList>
    </citation>
    <scope>NUCLEOTIDE SEQUENCE [LARGE SCALE GENOMIC DNA]</scope>
    <source>
        <strain evidence="1 2">DSM 22368</strain>
    </source>
</reference>
<dbReference type="SUPFAM" id="SSF109604">
    <property type="entry name" value="HD-domain/PDEase-like"/>
    <property type="match status" value="1"/>
</dbReference>
<dbReference type="InParanoid" id="A0A7X0MV35"/>
<accession>A0A7X0MV35</accession>
<dbReference type="EMBL" id="JACHHT010000001">
    <property type="protein sequence ID" value="MBB6520665.1"/>
    <property type="molecule type" value="Genomic_DNA"/>
</dbReference>